<sequence>MFENQHLLANDWKEEKNKMEGEFEEGEDEQNNENNIINYDEDGFEELRDFQLLLMPAARQSAARRFNSNTSPVNANKINEQQKQQKNKKNCENAEKIGPIPPFVQRRQRNINNNNYILNHRPPAFLETTIKTSNKFPLIDEDLLMLISRNNNNNNNNKNIKNLNGTTTPSNNLCRLITNVSECKWTTPTTTNLVDETQNLEKIVKIEENPKKMANILPNNNSLLQNSSWNSFNLNQNPPNKNNLKKSKTYSSSPISSNKNPKISKTSSSSSSHFNSVIVPSERENTILFNQKKKELINDSSTNCDCTSLAFAAFRRRQIKNNNLKNEEEEDIYQKIESSSSSKSSKNLDSGISSSPCSSEKEKGDENKLIIQSTPSTSSPRNSKENTENADSKQSPRWRADSLNEALPAFKKDQQPQKQQILPSVIDQKQRLSTSLENTSSSPANESLLHIGKTEQNSILPLIEPPTTPNTSSSLPLILTEKRKINIAEDNNKYLNGFALNNNNDEVISSTFLPQTVIQTSALQAQQQIKNNSTPTTTTSSLPNNQKNNILAQNGIIHNNSELQQKTNNSEFEKQFSSSLSPPPCYQQAANSLRLSPIAGRLAGIPRFHFPMGRPIGKVESDAKLNRIKELFQSFPDGKISFADFDELCRRMDMPIYTKRAVYDACCRMNNLTSIPPSSITQTENDQNLKDSHKIDFNQFIIYWNRMCAEAHDEATKFIFTLNAATRPFNSHCLRKEDFLPILMDLILTHPGLHFLKEAPQFYSKYCEVVIVRIFWNVNRSWSGRITASELRRSNFLQTFRMLDDITDINRITDYFSYEHFYVTYCKFGNWTLIMIWLVIIFRN</sequence>
<feature type="compositionally biased region" description="Low complexity" evidence="2">
    <location>
        <begin position="228"/>
        <end position="242"/>
    </location>
</feature>
<feature type="compositionally biased region" description="Basic and acidic residues" evidence="2">
    <location>
        <begin position="11"/>
        <end position="21"/>
    </location>
</feature>
<keyword evidence="3" id="KW-0472">Membrane</keyword>
<evidence type="ECO:0000256" key="1">
    <source>
        <dbReference type="ARBA" id="ARBA00022723"/>
    </source>
</evidence>
<feature type="compositionally biased region" description="Low complexity" evidence="2">
    <location>
        <begin position="249"/>
        <end position="272"/>
    </location>
</feature>
<feature type="region of interest" description="Disordered" evidence="2">
    <location>
        <begin position="79"/>
        <end position="98"/>
    </location>
</feature>
<keyword evidence="3" id="KW-0812">Transmembrane</keyword>
<evidence type="ECO:0000313" key="5">
    <source>
        <dbReference type="EMBL" id="CAD2192088.1"/>
    </source>
</evidence>
<evidence type="ECO:0000259" key="4">
    <source>
        <dbReference type="Pfam" id="PF17958"/>
    </source>
</evidence>
<feature type="domain" description="PP2A regulatory subunit B'' EF-hand" evidence="4">
    <location>
        <begin position="713"/>
        <end position="805"/>
    </location>
</feature>
<feature type="region of interest" description="Disordered" evidence="2">
    <location>
        <begin position="228"/>
        <end position="277"/>
    </location>
</feature>
<organism evidence="5 6">
    <name type="scientific">Meloidogyne enterolobii</name>
    <name type="common">Root-knot nematode worm</name>
    <name type="synonym">Meloidogyne mayaguensis</name>
    <dbReference type="NCBI Taxonomy" id="390850"/>
    <lineage>
        <taxon>Eukaryota</taxon>
        <taxon>Metazoa</taxon>
        <taxon>Ecdysozoa</taxon>
        <taxon>Nematoda</taxon>
        <taxon>Chromadorea</taxon>
        <taxon>Rhabditida</taxon>
        <taxon>Tylenchina</taxon>
        <taxon>Tylenchomorpha</taxon>
        <taxon>Tylenchoidea</taxon>
        <taxon>Meloidogynidae</taxon>
        <taxon>Meloidogyninae</taxon>
        <taxon>Meloidogyne</taxon>
    </lineage>
</organism>
<dbReference type="Gene3D" id="1.10.238.230">
    <property type="match status" value="1"/>
</dbReference>
<dbReference type="EMBL" id="CAJEWN010000921">
    <property type="protein sequence ID" value="CAD2192088.1"/>
    <property type="molecule type" value="Genomic_DNA"/>
</dbReference>
<dbReference type="GO" id="GO:0019888">
    <property type="term" value="F:protein phosphatase regulator activity"/>
    <property type="evidence" value="ECO:0007669"/>
    <property type="project" value="TreeGrafter"/>
</dbReference>
<reference evidence="5 6" key="1">
    <citation type="submission" date="2020-08" db="EMBL/GenBank/DDBJ databases">
        <authorList>
            <person name="Koutsovoulos G."/>
            <person name="Danchin GJ E."/>
        </authorList>
    </citation>
    <scope>NUCLEOTIDE SEQUENCE [LARGE SCALE GENOMIC DNA]</scope>
</reference>
<gene>
    <name evidence="5" type="ORF">MENT_LOCUS44958</name>
</gene>
<dbReference type="Gene3D" id="1.10.238.220">
    <property type="match status" value="1"/>
</dbReference>
<feature type="region of interest" description="Disordered" evidence="2">
    <location>
        <begin position="1"/>
        <end position="34"/>
    </location>
</feature>
<dbReference type="InterPro" id="IPR041534">
    <property type="entry name" value="EF-hand_13"/>
</dbReference>
<dbReference type="GO" id="GO:0046872">
    <property type="term" value="F:metal ion binding"/>
    <property type="evidence" value="ECO:0007669"/>
    <property type="project" value="UniProtKB-KW"/>
</dbReference>
<feature type="region of interest" description="Disordered" evidence="2">
    <location>
        <begin position="528"/>
        <end position="547"/>
    </location>
</feature>
<evidence type="ECO:0000256" key="3">
    <source>
        <dbReference type="SAM" id="Phobius"/>
    </source>
</evidence>
<feature type="region of interest" description="Disordered" evidence="2">
    <location>
        <begin position="327"/>
        <end position="398"/>
    </location>
</feature>
<comment type="caution">
    <text evidence="5">The sequence shown here is derived from an EMBL/GenBank/DDBJ whole genome shotgun (WGS) entry which is preliminary data.</text>
</comment>
<evidence type="ECO:0000256" key="2">
    <source>
        <dbReference type="SAM" id="MobiDB-lite"/>
    </source>
</evidence>
<evidence type="ECO:0000313" key="6">
    <source>
        <dbReference type="Proteomes" id="UP000580250"/>
    </source>
</evidence>
<dbReference type="AlphaFoldDB" id="A0A6V7WYH4"/>
<keyword evidence="3" id="KW-1133">Transmembrane helix</keyword>
<dbReference type="PANTHER" id="PTHR14095">
    <property type="entry name" value="PHOSPHATASE 2A REGULATORY SUBUNIT-RELATED"/>
    <property type="match status" value="1"/>
</dbReference>
<feature type="compositionally biased region" description="Low complexity" evidence="2">
    <location>
        <begin position="338"/>
        <end position="355"/>
    </location>
</feature>
<protein>
    <recommendedName>
        <fullName evidence="4">PP2A regulatory subunit B'' EF-hand domain-containing protein</fullName>
    </recommendedName>
</protein>
<dbReference type="FunFam" id="1.10.238.220:FF:000001">
    <property type="entry name" value="Serine/threonine-protein phosphatase 2A regulatory subunit B'' subunit alpha"/>
    <property type="match status" value="1"/>
</dbReference>
<dbReference type="InterPro" id="IPR011992">
    <property type="entry name" value="EF-hand-dom_pair"/>
</dbReference>
<name>A0A6V7WYH4_MELEN</name>
<dbReference type="Pfam" id="PF17958">
    <property type="entry name" value="EF-hand_13"/>
    <property type="match status" value="1"/>
</dbReference>
<accession>A0A6V7WYH4</accession>
<feature type="compositionally biased region" description="Acidic residues" evidence="2">
    <location>
        <begin position="22"/>
        <end position="31"/>
    </location>
</feature>
<keyword evidence="1" id="KW-0479">Metal-binding</keyword>
<dbReference type="GO" id="GO:0000159">
    <property type="term" value="C:protein phosphatase type 2A complex"/>
    <property type="evidence" value="ECO:0007669"/>
    <property type="project" value="TreeGrafter"/>
</dbReference>
<proteinExistence type="predicted"/>
<feature type="compositionally biased region" description="Basic and acidic residues" evidence="2">
    <location>
        <begin position="382"/>
        <end position="391"/>
    </location>
</feature>
<feature type="compositionally biased region" description="Polar residues" evidence="2">
    <location>
        <begin position="370"/>
        <end position="381"/>
    </location>
</feature>
<dbReference type="PANTHER" id="PTHR14095:SF0">
    <property type="entry name" value="MIP22305P"/>
    <property type="match status" value="1"/>
</dbReference>
<feature type="transmembrane region" description="Helical" evidence="3">
    <location>
        <begin position="821"/>
        <end position="842"/>
    </location>
</feature>
<dbReference type="SUPFAM" id="SSF47473">
    <property type="entry name" value="EF-hand"/>
    <property type="match status" value="1"/>
</dbReference>
<dbReference type="Proteomes" id="UP000580250">
    <property type="component" value="Unassembled WGS sequence"/>
</dbReference>
<feature type="compositionally biased region" description="Low complexity" evidence="2">
    <location>
        <begin position="531"/>
        <end position="545"/>
    </location>
</feature>
<feature type="compositionally biased region" description="Basic and acidic residues" evidence="2">
    <location>
        <begin position="359"/>
        <end position="368"/>
    </location>
</feature>